<evidence type="ECO:0000259" key="3">
    <source>
        <dbReference type="PROSITE" id="PS50158"/>
    </source>
</evidence>
<dbReference type="GO" id="GO:0008270">
    <property type="term" value="F:zinc ion binding"/>
    <property type="evidence" value="ECO:0007669"/>
    <property type="project" value="UniProtKB-KW"/>
</dbReference>
<evidence type="ECO:0000313" key="4">
    <source>
        <dbReference type="EMBL" id="GAQ84405.1"/>
    </source>
</evidence>
<dbReference type="AlphaFoldDB" id="A0A1Y1I0G9"/>
<dbReference type="InterPro" id="IPR001878">
    <property type="entry name" value="Znf_CCHC"/>
</dbReference>
<feature type="region of interest" description="Disordered" evidence="2">
    <location>
        <begin position="252"/>
        <end position="317"/>
    </location>
</feature>
<dbReference type="GO" id="GO:0003676">
    <property type="term" value="F:nucleic acid binding"/>
    <property type="evidence" value="ECO:0007669"/>
    <property type="project" value="InterPro"/>
</dbReference>
<protein>
    <recommendedName>
        <fullName evidence="3">CCHC-type domain-containing protein</fullName>
    </recommendedName>
</protein>
<dbReference type="Proteomes" id="UP000054558">
    <property type="component" value="Unassembled WGS sequence"/>
</dbReference>
<dbReference type="PROSITE" id="PS50158">
    <property type="entry name" value="ZF_CCHC"/>
    <property type="match status" value="1"/>
</dbReference>
<keyword evidence="1" id="KW-0479">Metal-binding</keyword>
<dbReference type="Gene3D" id="4.10.60.10">
    <property type="entry name" value="Zinc finger, CCHC-type"/>
    <property type="match status" value="1"/>
</dbReference>
<dbReference type="EMBL" id="DF237136">
    <property type="protein sequence ID" value="GAQ84405.1"/>
    <property type="molecule type" value="Genomic_DNA"/>
</dbReference>
<organism evidence="4 5">
    <name type="scientific">Klebsormidium nitens</name>
    <name type="common">Green alga</name>
    <name type="synonym">Ulothrix nitens</name>
    <dbReference type="NCBI Taxonomy" id="105231"/>
    <lineage>
        <taxon>Eukaryota</taxon>
        <taxon>Viridiplantae</taxon>
        <taxon>Streptophyta</taxon>
        <taxon>Klebsormidiophyceae</taxon>
        <taxon>Klebsormidiales</taxon>
        <taxon>Klebsormidiaceae</taxon>
        <taxon>Klebsormidium</taxon>
    </lineage>
</organism>
<dbReference type="Pfam" id="PF00098">
    <property type="entry name" value="zf-CCHC"/>
    <property type="match status" value="1"/>
</dbReference>
<keyword evidence="1" id="KW-0862">Zinc</keyword>
<dbReference type="OrthoDB" id="3267748at2759"/>
<dbReference type="InterPro" id="IPR036875">
    <property type="entry name" value="Znf_CCHC_sf"/>
</dbReference>
<dbReference type="SMART" id="SM00343">
    <property type="entry name" value="ZnF_C2HC"/>
    <property type="match status" value="1"/>
</dbReference>
<sequence>MMASNSAGTVRERDQMHPDDQLAEAIRRSAEEQRQKMQEDYREEYERAEQERRQQLEAEAKAKADAEARLQALPDLPEAERLEAVLKENVELQGSMSQMREELNALKLQAISYLDGKAREFWDSREQLLKMSEQVNGGQEPILTMEHFKVSMIAAFGGVDPITQAWNEYENLKQGKQGKQSMEEYVRATEALVAKLGPLNGPSEMDKIQRFKAGVHSDMRTKVATRLDGSRWTSFAELVQFSVGVWQAIKQAPSPPEETGHPRTFNKKRKQGERSDDVASARSNGTKKQKAKSGGSAGGSKNGKPQHNYRQMSDEQKKKLQTEKKCFLCEKLGHFARDCPTAEKKKQEN</sequence>
<name>A0A1Y1I0G9_KLENI</name>
<accession>A0A1Y1I0G9</accession>
<dbReference type="PANTHER" id="PTHR34482:SF49">
    <property type="entry name" value="RETROTRANSPOSON GAG DOMAIN-CONTAINING PROTEIN"/>
    <property type="match status" value="1"/>
</dbReference>
<keyword evidence="1" id="KW-0863">Zinc-finger</keyword>
<feature type="region of interest" description="Disordered" evidence="2">
    <location>
        <begin position="1"/>
        <end position="63"/>
    </location>
</feature>
<dbReference type="SUPFAM" id="SSF57756">
    <property type="entry name" value="Retrovirus zinc finger-like domains"/>
    <property type="match status" value="1"/>
</dbReference>
<gene>
    <name evidence="4" type="ORF">KFL_001870270</name>
</gene>
<proteinExistence type="predicted"/>
<reference evidence="4 5" key="1">
    <citation type="journal article" date="2014" name="Nat. Commun.">
        <title>Klebsormidium flaccidum genome reveals primary factors for plant terrestrial adaptation.</title>
        <authorList>
            <person name="Hori K."/>
            <person name="Maruyama F."/>
            <person name="Fujisawa T."/>
            <person name="Togashi T."/>
            <person name="Yamamoto N."/>
            <person name="Seo M."/>
            <person name="Sato S."/>
            <person name="Yamada T."/>
            <person name="Mori H."/>
            <person name="Tajima N."/>
            <person name="Moriyama T."/>
            <person name="Ikeuchi M."/>
            <person name="Watanabe M."/>
            <person name="Wada H."/>
            <person name="Kobayashi K."/>
            <person name="Saito M."/>
            <person name="Masuda T."/>
            <person name="Sasaki-Sekimoto Y."/>
            <person name="Mashiguchi K."/>
            <person name="Awai K."/>
            <person name="Shimojima M."/>
            <person name="Masuda S."/>
            <person name="Iwai M."/>
            <person name="Nobusawa T."/>
            <person name="Narise T."/>
            <person name="Kondo S."/>
            <person name="Saito H."/>
            <person name="Sato R."/>
            <person name="Murakawa M."/>
            <person name="Ihara Y."/>
            <person name="Oshima-Yamada Y."/>
            <person name="Ohtaka K."/>
            <person name="Satoh M."/>
            <person name="Sonobe K."/>
            <person name="Ishii M."/>
            <person name="Ohtani R."/>
            <person name="Kanamori-Sato M."/>
            <person name="Honoki R."/>
            <person name="Miyazaki D."/>
            <person name="Mochizuki H."/>
            <person name="Umetsu J."/>
            <person name="Higashi K."/>
            <person name="Shibata D."/>
            <person name="Kamiya Y."/>
            <person name="Sato N."/>
            <person name="Nakamura Y."/>
            <person name="Tabata S."/>
            <person name="Ida S."/>
            <person name="Kurokawa K."/>
            <person name="Ohta H."/>
        </authorList>
    </citation>
    <scope>NUCLEOTIDE SEQUENCE [LARGE SCALE GENOMIC DNA]</scope>
    <source>
        <strain evidence="4 5">NIES-2285</strain>
    </source>
</reference>
<feature type="compositionally biased region" description="Basic and acidic residues" evidence="2">
    <location>
        <begin position="10"/>
        <end position="63"/>
    </location>
</feature>
<keyword evidence="5" id="KW-1185">Reference proteome</keyword>
<evidence type="ECO:0000256" key="1">
    <source>
        <dbReference type="PROSITE-ProRule" id="PRU00047"/>
    </source>
</evidence>
<evidence type="ECO:0000313" key="5">
    <source>
        <dbReference type="Proteomes" id="UP000054558"/>
    </source>
</evidence>
<dbReference type="PANTHER" id="PTHR34482">
    <property type="entry name" value="DNA DAMAGE-INDUCIBLE PROTEIN 1-LIKE"/>
    <property type="match status" value="1"/>
</dbReference>
<evidence type="ECO:0000256" key="2">
    <source>
        <dbReference type="SAM" id="MobiDB-lite"/>
    </source>
</evidence>
<feature type="domain" description="CCHC-type" evidence="3">
    <location>
        <begin position="325"/>
        <end position="340"/>
    </location>
</feature>